<gene>
    <name evidence="3" type="ORF">C8F04DRAFT_1391043</name>
</gene>
<feature type="compositionally biased region" description="Low complexity" evidence="1">
    <location>
        <begin position="172"/>
        <end position="184"/>
    </location>
</feature>
<feature type="compositionally biased region" description="Basic and acidic residues" evidence="1">
    <location>
        <begin position="348"/>
        <end position="385"/>
    </location>
</feature>
<feature type="compositionally biased region" description="Basic and acidic residues" evidence="1">
    <location>
        <begin position="231"/>
        <end position="241"/>
    </location>
</feature>
<dbReference type="Pfam" id="PF20149">
    <property type="entry name" value="DUF6532"/>
    <property type="match status" value="1"/>
</dbReference>
<proteinExistence type="predicted"/>
<feature type="compositionally biased region" description="Polar residues" evidence="1">
    <location>
        <begin position="46"/>
        <end position="61"/>
    </location>
</feature>
<comment type="caution">
    <text evidence="3">The sequence shown here is derived from an EMBL/GenBank/DDBJ whole genome shotgun (WGS) entry which is preliminary data.</text>
</comment>
<organism evidence="3 4">
    <name type="scientific">Mycena alexandri</name>
    <dbReference type="NCBI Taxonomy" id="1745969"/>
    <lineage>
        <taxon>Eukaryota</taxon>
        <taxon>Fungi</taxon>
        <taxon>Dikarya</taxon>
        <taxon>Basidiomycota</taxon>
        <taxon>Agaricomycotina</taxon>
        <taxon>Agaricomycetes</taxon>
        <taxon>Agaricomycetidae</taxon>
        <taxon>Agaricales</taxon>
        <taxon>Marasmiineae</taxon>
        <taxon>Mycenaceae</taxon>
        <taxon>Mycena</taxon>
    </lineage>
</organism>
<feature type="compositionally biased region" description="Acidic residues" evidence="1">
    <location>
        <begin position="274"/>
        <end position="300"/>
    </location>
</feature>
<dbReference type="EMBL" id="JARJCM010000016">
    <property type="protein sequence ID" value="KAJ7041494.1"/>
    <property type="molecule type" value="Genomic_DNA"/>
</dbReference>
<reference evidence="3" key="1">
    <citation type="submission" date="2023-03" db="EMBL/GenBank/DDBJ databases">
        <title>Massive genome expansion in bonnet fungi (Mycena s.s.) driven by repeated elements and novel gene families across ecological guilds.</title>
        <authorList>
            <consortium name="Lawrence Berkeley National Laboratory"/>
            <person name="Harder C.B."/>
            <person name="Miyauchi S."/>
            <person name="Viragh M."/>
            <person name="Kuo A."/>
            <person name="Thoen E."/>
            <person name="Andreopoulos B."/>
            <person name="Lu D."/>
            <person name="Skrede I."/>
            <person name="Drula E."/>
            <person name="Henrissat B."/>
            <person name="Morin E."/>
            <person name="Kohler A."/>
            <person name="Barry K."/>
            <person name="LaButti K."/>
            <person name="Morin E."/>
            <person name="Salamov A."/>
            <person name="Lipzen A."/>
            <person name="Mereny Z."/>
            <person name="Hegedus B."/>
            <person name="Baldrian P."/>
            <person name="Stursova M."/>
            <person name="Weitz H."/>
            <person name="Taylor A."/>
            <person name="Grigoriev I.V."/>
            <person name="Nagy L.G."/>
            <person name="Martin F."/>
            <person name="Kauserud H."/>
        </authorList>
    </citation>
    <scope>NUCLEOTIDE SEQUENCE</scope>
    <source>
        <strain evidence="3">CBHHK200</strain>
    </source>
</reference>
<feature type="compositionally biased region" description="Polar residues" evidence="1">
    <location>
        <begin position="494"/>
        <end position="507"/>
    </location>
</feature>
<feature type="region of interest" description="Disordered" evidence="1">
    <location>
        <begin position="1"/>
        <end position="587"/>
    </location>
</feature>
<keyword evidence="4" id="KW-1185">Reference proteome</keyword>
<name>A0AAD6T7Z3_9AGAR</name>
<evidence type="ECO:0000313" key="4">
    <source>
        <dbReference type="Proteomes" id="UP001218188"/>
    </source>
</evidence>
<evidence type="ECO:0000313" key="3">
    <source>
        <dbReference type="EMBL" id="KAJ7041494.1"/>
    </source>
</evidence>
<feature type="compositionally biased region" description="Acidic residues" evidence="1">
    <location>
        <begin position="106"/>
        <end position="115"/>
    </location>
</feature>
<protein>
    <recommendedName>
        <fullName evidence="2">DUF6532 domain-containing protein</fullName>
    </recommendedName>
</protein>
<feature type="compositionally biased region" description="Basic and acidic residues" evidence="1">
    <location>
        <begin position="512"/>
        <end position="527"/>
    </location>
</feature>
<sequence length="861" mass="98373">MGATGASRKKTKLSSPKPKAPPKAKARMAAQSPKAKGVTKPRATKPASSKTLSANASTSTKKTAEKENVDANLGRGHRSKKSTQDRLERDSLKIRMNPQKRKAMEDALEQEDDNEAAPPPRKRLNREVQPESPLRLTPPAPSKTIPNIYLESSPPRHASHSQQSQAFHRRSPSWSPSRSPSRRSPSLRHASYKQQSQSQAFDRRSLSRSPTMSPPRLGRGYKQSHQVIHSDTLDDGEKMTRMEANLGAYSDDNLNIVDKGEDGKEDAGSNYHAEEEDPVQSNNEAEDEDEVDGEGDNNAEEELRLERLRAQREEDRQRRERRRQEQEQQQKAQGGKGGASSQGHKSHNNRDYEHDSNHDRRRDHDHNHDRDHNRDRDRDHKEQQEKAQGGKGGVSSQGRKGHNDRDYEREGEGDHDPRRGRRRDHDRDCNQDQDPDHGCDQDQDRHLPHHWDRNHNHSDRHLGREGGGPSRGRDGREDLDRDRPQQGKPRSSRHTSSGHPPRHSNNGGRSGNQKERCDNDQGRDVLAQHRAKNRATRPPDSRKLAAHAQRQQAVEEDSNSEDDNNSEEEEEEENAGNKKRKPRTSTGVVTSLQEAFYPRFFRVVFGIVKHDVFDSLLNDHLYPNYDRLLPKIIKWLTDAVHYCEEELGLIQPDDIWEEYQGDMAKLIWNFIATLRGRWRDVAREVVPNFYKIRPVVEDFDGGFGQEEWADKMKDNVDNLITDSNFLKNGLDDQGRTNNLMAPAISELIFQIVHKPEDSVAKALPRRFKIYTGELISAVIVLLKVAIQEYATGRFVKLRFTETNYLQTYTDALLSVADMKGARDQHHWEKTRGEWAKWVVQHTIESGKKEAGPSGNRMVTLD</sequence>
<feature type="compositionally biased region" description="Basic and acidic residues" evidence="1">
    <location>
        <begin position="401"/>
        <end position="464"/>
    </location>
</feature>
<feature type="compositionally biased region" description="Basic and acidic residues" evidence="1">
    <location>
        <begin position="301"/>
        <end position="328"/>
    </location>
</feature>
<evidence type="ECO:0000256" key="1">
    <source>
        <dbReference type="SAM" id="MobiDB-lite"/>
    </source>
</evidence>
<feature type="domain" description="DUF6532" evidence="2">
    <location>
        <begin position="615"/>
        <end position="815"/>
    </location>
</feature>
<feature type="compositionally biased region" description="Basic and acidic residues" evidence="1">
    <location>
        <begin position="258"/>
        <end position="267"/>
    </location>
</feature>
<dbReference type="Proteomes" id="UP001218188">
    <property type="component" value="Unassembled WGS sequence"/>
</dbReference>
<evidence type="ECO:0000259" key="2">
    <source>
        <dbReference type="Pfam" id="PF20149"/>
    </source>
</evidence>
<feature type="compositionally biased region" description="Basic and acidic residues" evidence="1">
    <location>
        <begin position="82"/>
        <end position="93"/>
    </location>
</feature>
<dbReference type="InterPro" id="IPR045341">
    <property type="entry name" value="DUF6532"/>
</dbReference>
<accession>A0AAD6T7Z3</accession>
<dbReference type="AlphaFoldDB" id="A0AAD6T7Z3"/>
<feature type="compositionally biased region" description="Basic and acidic residues" evidence="1">
    <location>
        <begin position="471"/>
        <end position="485"/>
    </location>
</feature>
<feature type="compositionally biased region" description="Acidic residues" evidence="1">
    <location>
        <begin position="554"/>
        <end position="574"/>
    </location>
</feature>